<evidence type="ECO:0000256" key="1">
    <source>
        <dbReference type="SAM" id="SignalP"/>
    </source>
</evidence>
<sequence length="312" mass="32640">MYLNDNKPTKSPIVTTAVLAASTLLLAACGGGGGSSSDSGNNGPTIQNEVVNINAAENTTRTVAITGDIKGDISIVRDSSAITLTVDPETNEATVTISEVERAGVDARYEFTTSSDLRYIITVSAENTSAATTVAQTATLTEATGGGDLVRDDLRLAEVALELEYLASQTTYGDKVAAISNNAGTVNIAASDLSTSITTLAQALADYNAGDITDTQLSQTLNATQANFDTLDAAAGDVIDDVLNTINQLVDINLPANIDQTYALEYVPEADRFSRYMNADFGTLESDGNFSFNGPYDFLNSVFTFANSSASK</sequence>
<dbReference type="EMBL" id="CP020932">
    <property type="protein sequence ID" value="ARM86347.1"/>
    <property type="molecule type" value="Genomic_DNA"/>
</dbReference>
<dbReference type="GeneID" id="77258218"/>
<proteinExistence type="predicted"/>
<keyword evidence="1" id="KW-0732">Signal</keyword>
<dbReference type="AlphaFoldDB" id="A0A1W6KG05"/>
<reference evidence="2 3" key="1">
    <citation type="submission" date="2017-04" db="EMBL/GenBank/DDBJ databases">
        <title>Genome Sequence of Marinobacter salarius strain SMR5 Isolated from a culture of the Diatom Skeletonema marinoi.</title>
        <authorList>
            <person name="Topel M."/>
            <person name="Pinder M.I.M."/>
            <person name="Johansson O.N."/>
            <person name="Kourtchenko O."/>
            <person name="Godhe A."/>
            <person name="Clarke A.K."/>
        </authorList>
    </citation>
    <scope>NUCLEOTIDE SEQUENCE [LARGE SCALE GENOMIC DNA]</scope>
    <source>
        <strain evidence="2 3">SMR5</strain>
        <plasmid evidence="3">Plasmid psmr5</plasmid>
    </source>
</reference>
<geneLocation type="plasmid" evidence="3">
    <name>psmr5</name>
</geneLocation>
<evidence type="ECO:0008006" key="4">
    <source>
        <dbReference type="Google" id="ProtNLM"/>
    </source>
</evidence>
<organism evidence="2 3">
    <name type="scientific">Marinobacter salarius</name>
    <dbReference type="NCBI Taxonomy" id="1420917"/>
    <lineage>
        <taxon>Bacteria</taxon>
        <taxon>Pseudomonadati</taxon>
        <taxon>Pseudomonadota</taxon>
        <taxon>Gammaproteobacteria</taxon>
        <taxon>Pseudomonadales</taxon>
        <taxon>Marinobacteraceae</taxon>
        <taxon>Marinobacter</taxon>
    </lineage>
</organism>
<keyword evidence="2" id="KW-0614">Plasmid</keyword>
<feature type="chain" id="PRO_5010882128" description="Lipoprotein" evidence="1">
    <location>
        <begin position="28"/>
        <end position="312"/>
    </location>
</feature>
<dbReference type="PROSITE" id="PS51257">
    <property type="entry name" value="PROKAR_LIPOPROTEIN"/>
    <property type="match status" value="1"/>
</dbReference>
<protein>
    <recommendedName>
        <fullName evidence="4">Lipoprotein</fullName>
    </recommendedName>
</protein>
<dbReference type="RefSeq" id="WP_085682292.1">
    <property type="nucleotide sequence ID" value="NZ_CP020932.1"/>
</dbReference>
<evidence type="ECO:0000313" key="2">
    <source>
        <dbReference type="EMBL" id="ARM86347.1"/>
    </source>
</evidence>
<dbReference type="Proteomes" id="UP000193100">
    <property type="component" value="Plasmid pSMR5"/>
</dbReference>
<gene>
    <name evidence="2" type="ORF">MARSALSMR5_04330</name>
</gene>
<feature type="signal peptide" evidence="1">
    <location>
        <begin position="1"/>
        <end position="27"/>
    </location>
</feature>
<name>A0A1W6KG05_9GAMM</name>
<evidence type="ECO:0000313" key="3">
    <source>
        <dbReference type="Proteomes" id="UP000193100"/>
    </source>
</evidence>
<accession>A0A1W6KG05</accession>